<accession>A0ABC8QGC3</accession>
<keyword evidence="3" id="KW-1185">Reference proteome</keyword>
<evidence type="ECO:0000313" key="2">
    <source>
        <dbReference type="EMBL" id="CAJ0792643.1"/>
    </source>
</evidence>
<dbReference type="Proteomes" id="UP001189663">
    <property type="component" value="Unassembled WGS sequence"/>
</dbReference>
<gene>
    <name evidence="2" type="ORF">LMG18096_02709</name>
</gene>
<proteinExistence type="predicted"/>
<name>A0ABC8QGC3_9RALS</name>
<organism evidence="2 3">
    <name type="scientific">Ralstonia holmesii</name>
    <dbReference type="NCBI Taxonomy" id="3058602"/>
    <lineage>
        <taxon>Bacteria</taxon>
        <taxon>Pseudomonadati</taxon>
        <taxon>Pseudomonadota</taxon>
        <taxon>Betaproteobacteria</taxon>
        <taxon>Burkholderiales</taxon>
        <taxon>Burkholderiaceae</taxon>
        <taxon>Ralstonia</taxon>
    </lineage>
</organism>
<reference evidence="2 3" key="1">
    <citation type="submission" date="2023-07" db="EMBL/GenBank/DDBJ databases">
        <authorList>
            <person name="Peeters C."/>
        </authorList>
    </citation>
    <scope>NUCLEOTIDE SEQUENCE [LARGE SCALE GENOMIC DNA]</scope>
    <source>
        <strain evidence="2 3">LMG 18096</strain>
    </source>
</reference>
<sequence>MTGGEIAIVNMARSLLSELVKYSRKRLRKGKTKSEVKKALRELLEGKDVTDLDGIIERANGDLGHDDADKKVLEQVHSSMKKVAAKKAAPIQKAPMKKAASAKKSAAKKAAPAKKAAAKKGAPAKKATAKTAAAKKATAKKAAAKKAVL</sequence>
<dbReference type="EMBL" id="CATZAT010000005">
    <property type="protein sequence ID" value="CAJ0792643.1"/>
    <property type="molecule type" value="Genomic_DNA"/>
</dbReference>
<feature type="region of interest" description="Disordered" evidence="1">
    <location>
        <begin position="84"/>
        <end position="137"/>
    </location>
</feature>
<feature type="compositionally biased region" description="Low complexity" evidence="1">
    <location>
        <begin position="86"/>
        <end position="136"/>
    </location>
</feature>
<comment type="caution">
    <text evidence="2">The sequence shown here is derived from an EMBL/GenBank/DDBJ whole genome shotgun (WGS) entry which is preliminary data.</text>
</comment>
<dbReference type="RefSeq" id="WP_316683971.1">
    <property type="nucleotide sequence ID" value="NZ_CATZAT010000005.1"/>
</dbReference>
<evidence type="ECO:0000256" key="1">
    <source>
        <dbReference type="SAM" id="MobiDB-lite"/>
    </source>
</evidence>
<protein>
    <submittedName>
        <fullName evidence="2">Uncharacterized protein</fullName>
    </submittedName>
</protein>
<evidence type="ECO:0000313" key="3">
    <source>
        <dbReference type="Proteomes" id="UP001189663"/>
    </source>
</evidence>
<dbReference type="AlphaFoldDB" id="A0ABC8QGC3"/>